<organism evidence="1">
    <name type="scientific">marine metagenome</name>
    <dbReference type="NCBI Taxonomy" id="408172"/>
    <lineage>
        <taxon>unclassified sequences</taxon>
        <taxon>metagenomes</taxon>
        <taxon>ecological metagenomes</taxon>
    </lineage>
</organism>
<protein>
    <submittedName>
        <fullName evidence="1">Uncharacterized protein</fullName>
    </submittedName>
</protein>
<reference evidence="1" key="1">
    <citation type="submission" date="2018-05" db="EMBL/GenBank/DDBJ databases">
        <authorList>
            <person name="Lanie J.A."/>
            <person name="Ng W.-L."/>
            <person name="Kazmierczak K.M."/>
            <person name="Andrzejewski T.M."/>
            <person name="Davidsen T.M."/>
            <person name="Wayne K.J."/>
            <person name="Tettelin H."/>
            <person name="Glass J.I."/>
            <person name="Rusch D."/>
            <person name="Podicherti R."/>
            <person name="Tsui H.-C.T."/>
            <person name="Winkler M.E."/>
        </authorList>
    </citation>
    <scope>NUCLEOTIDE SEQUENCE</scope>
</reference>
<sequence>MGKVLSCHPNIICFHGTRSLPPYSSGINDISVNDFIDGLLQMEKNTRGHKM</sequence>
<feature type="non-terminal residue" evidence="1">
    <location>
        <position position="51"/>
    </location>
</feature>
<dbReference type="AlphaFoldDB" id="A0A382TEK6"/>
<accession>A0A382TEK6</accession>
<gene>
    <name evidence="1" type="ORF">METZ01_LOCUS373330</name>
</gene>
<proteinExistence type="predicted"/>
<name>A0A382TEK6_9ZZZZ</name>
<evidence type="ECO:0000313" key="1">
    <source>
        <dbReference type="EMBL" id="SVD20476.1"/>
    </source>
</evidence>
<dbReference type="EMBL" id="UINC01135988">
    <property type="protein sequence ID" value="SVD20476.1"/>
    <property type="molecule type" value="Genomic_DNA"/>
</dbReference>